<dbReference type="SUPFAM" id="SSF51735">
    <property type="entry name" value="NAD(P)-binding Rossmann-fold domains"/>
    <property type="match status" value="1"/>
</dbReference>
<feature type="domain" description="Enoyl reductase (ER)" evidence="1">
    <location>
        <begin position="10"/>
        <end position="330"/>
    </location>
</feature>
<accession>A0A266Q196</accession>
<evidence type="ECO:0000313" key="3">
    <source>
        <dbReference type="Proteomes" id="UP000216101"/>
    </source>
</evidence>
<dbReference type="Proteomes" id="UP000216101">
    <property type="component" value="Unassembled WGS sequence"/>
</dbReference>
<dbReference type="InterPro" id="IPR036291">
    <property type="entry name" value="NAD(P)-bd_dom_sf"/>
</dbReference>
<dbReference type="Gene3D" id="3.90.180.10">
    <property type="entry name" value="Medium-chain alcohol dehydrogenases, catalytic domain"/>
    <property type="match status" value="1"/>
</dbReference>
<dbReference type="InterPro" id="IPR013154">
    <property type="entry name" value="ADH-like_N"/>
</dbReference>
<dbReference type="InterPro" id="IPR020843">
    <property type="entry name" value="ER"/>
</dbReference>
<evidence type="ECO:0000313" key="2">
    <source>
        <dbReference type="EMBL" id="OZY83645.1"/>
    </source>
</evidence>
<dbReference type="PANTHER" id="PTHR11695">
    <property type="entry name" value="ALCOHOL DEHYDROGENASE RELATED"/>
    <property type="match status" value="1"/>
</dbReference>
<dbReference type="CDD" id="cd05289">
    <property type="entry name" value="MDR_like_2"/>
    <property type="match status" value="1"/>
</dbReference>
<dbReference type="InterPro" id="IPR011032">
    <property type="entry name" value="GroES-like_sf"/>
</dbReference>
<dbReference type="SUPFAM" id="SSF50129">
    <property type="entry name" value="GroES-like"/>
    <property type="match status" value="1"/>
</dbReference>
<sequence length="342" mass="36943">MKALILKRYGKSDQLAFADIAQPSIKPNEILVRVHAVGLNPIDNMIPKGMFKPILQFQLPAVMGSDVAGVVVEVGSQVTRFKVGDAIFASTFDSGNGTLAEYAVVAEHAAALKPTNLDFAEAASIPMVGLTAWQALKERGQINPGQKVFIPAGSGGIGTFAIQLAKYLGATVGTTTSTTNIDLVKRLGADEIIDYKKQAFEKVLQSYDLVLGTLRGDEIKKSLQIVKPGSNVISLVGPPDIAFAHARGMNFLMKLVFGLLSSKIIRQAKQRAAEYSFLFVHPDGRQLAELGKLIEAMQILPVIDKVFTFDQTKEALAYLEEGRAKGKVVVSMDKLQGQQIFP</sequence>
<organism evidence="2 3">
    <name type="scientific">Cellvibrio mixtus</name>
    <dbReference type="NCBI Taxonomy" id="39650"/>
    <lineage>
        <taxon>Bacteria</taxon>
        <taxon>Pseudomonadati</taxon>
        <taxon>Pseudomonadota</taxon>
        <taxon>Gammaproteobacteria</taxon>
        <taxon>Cellvibrionales</taxon>
        <taxon>Cellvibrionaceae</taxon>
        <taxon>Cellvibrio</taxon>
    </lineage>
</organism>
<dbReference type="RefSeq" id="WP_094986285.1">
    <property type="nucleotide sequence ID" value="NZ_NHNI01000004.1"/>
</dbReference>
<dbReference type="Gene3D" id="3.40.50.720">
    <property type="entry name" value="NAD(P)-binding Rossmann-like Domain"/>
    <property type="match status" value="1"/>
</dbReference>
<protein>
    <submittedName>
        <fullName evidence="2">NADPH:quinone oxidoreductase</fullName>
    </submittedName>
</protein>
<gene>
    <name evidence="2" type="ORF">CBP51_19785</name>
</gene>
<dbReference type="Pfam" id="PF13602">
    <property type="entry name" value="ADH_zinc_N_2"/>
    <property type="match status" value="1"/>
</dbReference>
<dbReference type="InterPro" id="IPR050700">
    <property type="entry name" value="YIM1/Zinc_Alcohol_DH_Fams"/>
</dbReference>
<proteinExistence type="predicted"/>
<dbReference type="SMART" id="SM00829">
    <property type="entry name" value="PKS_ER"/>
    <property type="match status" value="1"/>
</dbReference>
<comment type="caution">
    <text evidence="2">The sequence shown here is derived from an EMBL/GenBank/DDBJ whole genome shotgun (WGS) entry which is preliminary data.</text>
</comment>
<dbReference type="AlphaFoldDB" id="A0A266Q196"/>
<keyword evidence="3" id="KW-1185">Reference proteome</keyword>
<dbReference type="Pfam" id="PF08240">
    <property type="entry name" value="ADH_N"/>
    <property type="match status" value="1"/>
</dbReference>
<dbReference type="GO" id="GO:0016491">
    <property type="term" value="F:oxidoreductase activity"/>
    <property type="evidence" value="ECO:0007669"/>
    <property type="project" value="InterPro"/>
</dbReference>
<dbReference type="EMBL" id="NHNI01000004">
    <property type="protein sequence ID" value="OZY83645.1"/>
    <property type="molecule type" value="Genomic_DNA"/>
</dbReference>
<name>A0A266Q196_9GAMM</name>
<dbReference type="PANTHER" id="PTHR11695:SF294">
    <property type="entry name" value="RETICULON-4-INTERACTING PROTEIN 1, MITOCHONDRIAL"/>
    <property type="match status" value="1"/>
</dbReference>
<evidence type="ECO:0000259" key="1">
    <source>
        <dbReference type="SMART" id="SM00829"/>
    </source>
</evidence>
<reference evidence="3" key="1">
    <citation type="submission" date="2017-05" db="EMBL/GenBank/DDBJ databases">
        <authorList>
            <person name="Barney B.M."/>
        </authorList>
    </citation>
    <scope>NUCLEOTIDE SEQUENCE [LARGE SCALE GENOMIC DNA]</scope>
    <source>
        <strain evidence="3">PSBB022</strain>
    </source>
</reference>